<keyword evidence="3" id="KW-1185">Reference proteome</keyword>
<dbReference type="EMBL" id="BAABUJ010000016">
    <property type="protein sequence ID" value="GAA5800742.1"/>
    <property type="molecule type" value="Genomic_DNA"/>
</dbReference>
<dbReference type="Proteomes" id="UP001476247">
    <property type="component" value="Unassembled WGS sequence"/>
</dbReference>
<feature type="compositionally biased region" description="Polar residues" evidence="1">
    <location>
        <begin position="71"/>
        <end position="83"/>
    </location>
</feature>
<feature type="region of interest" description="Disordered" evidence="1">
    <location>
        <begin position="42"/>
        <end position="83"/>
    </location>
</feature>
<evidence type="ECO:0000256" key="1">
    <source>
        <dbReference type="SAM" id="MobiDB-lite"/>
    </source>
</evidence>
<accession>A0ABP9Y161</accession>
<feature type="region of interest" description="Disordered" evidence="1">
    <location>
        <begin position="1"/>
        <end position="25"/>
    </location>
</feature>
<sequence length="83" mass="9116">MVHWVTSQTSARTKNSQLDISNSQANSNLDQLLVVAVKNDTTPIRHNNAGSGNQRDSAKDDHTDSVFSFIGESQSSRKSLTRN</sequence>
<name>A0ABP9Y161_9FUNG</name>
<proteinExistence type="predicted"/>
<evidence type="ECO:0000313" key="2">
    <source>
        <dbReference type="EMBL" id="GAA5800742.1"/>
    </source>
</evidence>
<evidence type="ECO:0000313" key="3">
    <source>
        <dbReference type="Proteomes" id="UP001476247"/>
    </source>
</evidence>
<protein>
    <submittedName>
        <fullName evidence="2">Uncharacterized protein</fullName>
    </submittedName>
</protein>
<organism evidence="2 3">
    <name type="scientific">Helicostylum pulchrum</name>
    <dbReference type="NCBI Taxonomy" id="562976"/>
    <lineage>
        <taxon>Eukaryota</taxon>
        <taxon>Fungi</taxon>
        <taxon>Fungi incertae sedis</taxon>
        <taxon>Mucoromycota</taxon>
        <taxon>Mucoromycotina</taxon>
        <taxon>Mucoromycetes</taxon>
        <taxon>Mucorales</taxon>
        <taxon>Mucorineae</taxon>
        <taxon>Mucoraceae</taxon>
        <taxon>Helicostylum</taxon>
    </lineage>
</organism>
<comment type="caution">
    <text evidence="2">The sequence shown here is derived from an EMBL/GenBank/DDBJ whole genome shotgun (WGS) entry which is preliminary data.</text>
</comment>
<gene>
    <name evidence="2" type="ORF">HPULCUR_006178</name>
</gene>
<reference evidence="2 3" key="1">
    <citation type="submission" date="2024-04" db="EMBL/GenBank/DDBJ databases">
        <title>genome sequences of Mucor flavus KT1a and Helicostylum pulchrum KT1b strains isolation_sourced from the surface of a dry-aged beef.</title>
        <authorList>
            <person name="Toyotome T."/>
            <person name="Hosono M."/>
            <person name="Torimaru M."/>
            <person name="Fukuda K."/>
            <person name="Mikami N."/>
        </authorList>
    </citation>
    <scope>NUCLEOTIDE SEQUENCE [LARGE SCALE GENOMIC DNA]</scope>
    <source>
        <strain evidence="2 3">KT1b</strain>
    </source>
</reference>
<feature type="compositionally biased region" description="Polar residues" evidence="1">
    <location>
        <begin position="42"/>
        <end position="55"/>
    </location>
</feature>